<evidence type="ECO:0008006" key="7">
    <source>
        <dbReference type="Google" id="ProtNLM"/>
    </source>
</evidence>
<dbReference type="eggNOG" id="COG2091">
    <property type="taxonomic scope" value="Bacteria"/>
</dbReference>
<dbReference type="AlphaFoldDB" id="A0A062TZY2"/>
<dbReference type="STRING" id="1280941.HY2_01120"/>
<dbReference type="GO" id="GO:0000287">
    <property type="term" value="F:magnesium ion binding"/>
    <property type="evidence" value="ECO:0007669"/>
    <property type="project" value="InterPro"/>
</dbReference>
<evidence type="ECO:0000313" key="5">
    <source>
        <dbReference type="EMBL" id="RAN34251.1"/>
    </source>
</evidence>
<protein>
    <recommendedName>
        <fullName evidence="7">4'-phosphopantetheinyl transferase domain-containing protein</fullName>
    </recommendedName>
</protein>
<dbReference type="Proteomes" id="UP000249123">
    <property type="component" value="Unassembled WGS sequence"/>
</dbReference>
<reference evidence="5 6" key="1">
    <citation type="submission" date="2013-04" db="EMBL/GenBank/DDBJ databases">
        <title>Hyphomonas sp. T24B3 Genome Sequencing.</title>
        <authorList>
            <person name="Lai Q."/>
            <person name="Shao Z."/>
        </authorList>
    </citation>
    <scope>NUCLEOTIDE SEQUENCE [LARGE SCALE GENOMIC DNA]</scope>
    <source>
        <strain evidence="5 6">T24B3</strain>
    </source>
</reference>
<gene>
    <name evidence="5" type="ORF">HY3_01205</name>
</gene>
<dbReference type="SUPFAM" id="SSF56214">
    <property type="entry name" value="4'-phosphopantetheinyl transferase"/>
    <property type="match status" value="2"/>
</dbReference>
<feature type="domain" description="4'-phosphopantetheinyl transferase" evidence="3">
    <location>
        <begin position="144"/>
        <end position="249"/>
    </location>
</feature>
<dbReference type="PANTHER" id="PTHR12215">
    <property type="entry name" value="PHOSPHOPANTETHEINE TRANSFERASE"/>
    <property type="match status" value="1"/>
</dbReference>
<dbReference type="InterPro" id="IPR050559">
    <property type="entry name" value="P-Pant_transferase_sf"/>
</dbReference>
<evidence type="ECO:0000259" key="3">
    <source>
        <dbReference type="Pfam" id="PF01648"/>
    </source>
</evidence>
<evidence type="ECO:0000313" key="6">
    <source>
        <dbReference type="Proteomes" id="UP000249123"/>
    </source>
</evidence>
<dbReference type="GO" id="GO:0008897">
    <property type="term" value="F:holo-[acyl-carrier-protein] synthase activity"/>
    <property type="evidence" value="ECO:0007669"/>
    <property type="project" value="InterPro"/>
</dbReference>
<comment type="caution">
    <text evidence="5">The sequence shown here is derived from an EMBL/GenBank/DDBJ whole genome shotgun (WGS) entry which is preliminary data.</text>
</comment>
<feature type="domain" description="4'-phosphopantetheinyl transferase N-terminal" evidence="4">
    <location>
        <begin position="53"/>
        <end position="140"/>
    </location>
</feature>
<dbReference type="InterPro" id="IPR055066">
    <property type="entry name" value="AASDHPPT_N"/>
</dbReference>
<dbReference type="EMBL" id="AWFB01000012">
    <property type="protein sequence ID" value="RAN34251.1"/>
    <property type="molecule type" value="Genomic_DNA"/>
</dbReference>
<dbReference type="Pfam" id="PF22624">
    <property type="entry name" value="AASDHPPT_N"/>
    <property type="match status" value="1"/>
</dbReference>
<dbReference type="InterPro" id="IPR037143">
    <property type="entry name" value="4-PPantetheinyl_Trfase_dom_sf"/>
</dbReference>
<evidence type="ECO:0000256" key="1">
    <source>
        <dbReference type="ARBA" id="ARBA00010990"/>
    </source>
</evidence>
<accession>A0A062TZY2</accession>
<dbReference type="InterPro" id="IPR008278">
    <property type="entry name" value="4-PPantetheinyl_Trfase_dom"/>
</dbReference>
<evidence type="ECO:0000259" key="4">
    <source>
        <dbReference type="Pfam" id="PF22624"/>
    </source>
</evidence>
<organism evidence="5 6">
    <name type="scientific">Hyphomonas pacifica</name>
    <dbReference type="NCBI Taxonomy" id="1280941"/>
    <lineage>
        <taxon>Bacteria</taxon>
        <taxon>Pseudomonadati</taxon>
        <taxon>Pseudomonadota</taxon>
        <taxon>Alphaproteobacteria</taxon>
        <taxon>Hyphomonadales</taxon>
        <taxon>Hyphomonadaceae</taxon>
        <taxon>Hyphomonas</taxon>
    </lineage>
</organism>
<dbReference type="Gene3D" id="3.90.470.20">
    <property type="entry name" value="4'-phosphopantetheinyl transferase domain"/>
    <property type="match status" value="2"/>
</dbReference>
<dbReference type="GO" id="GO:0019878">
    <property type="term" value="P:lysine biosynthetic process via aminoadipic acid"/>
    <property type="evidence" value="ECO:0007669"/>
    <property type="project" value="TreeGrafter"/>
</dbReference>
<comment type="similarity">
    <text evidence="1">Belongs to the P-Pant transferase superfamily. Gsp/Sfp/HetI/AcpT family.</text>
</comment>
<keyword evidence="2" id="KW-0808">Transferase</keyword>
<dbReference type="PANTHER" id="PTHR12215:SF10">
    <property type="entry name" value="L-AMINOADIPATE-SEMIALDEHYDE DEHYDROGENASE-PHOSPHOPANTETHEINYL TRANSFERASE"/>
    <property type="match status" value="1"/>
</dbReference>
<dbReference type="GO" id="GO:0005829">
    <property type="term" value="C:cytosol"/>
    <property type="evidence" value="ECO:0007669"/>
    <property type="project" value="TreeGrafter"/>
</dbReference>
<sequence>MTQTGTLPTIFEDFPARNLLKAETGDAGDLLRPYLDEVHLWLMPTDLPPIPLEHLASLLSPAETARANRFHFPLHRTRYIAAHGFLRLVLSTCGAGNARDLEFVTGPQGKPSLLSPAGSAPLLHFNLSHSGAWALLATATSGDIGADIEEIRAFDDFQSMARNTFSPPETANLLSLPLDRQLDGFFACWARKEALIKADGRGLGVPLDHFEVNVDPCQPACLHRAEEDAAQLQKFEIHDFPAIQGYRATAAVPKEICRFRFFRIT</sequence>
<evidence type="ECO:0000256" key="2">
    <source>
        <dbReference type="ARBA" id="ARBA00022679"/>
    </source>
</evidence>
<dbReference type="Pfam" id="PF01648">
    <property type="entry name" value="ACPS"/>
    <property type="match status" value="1"/>
</dbReference>
<keyword evidence="6" id="KW-1185">Reference proteome</keyword>
<proteinExistence type="inferred from homology"/>
<name>A0A062TZY2_9PROT</name>